<evidence type="ECO:0000313" key="2">
    <source>
        <dbReference type="Proteomes" id="UP001062846"/>
    </source>
</evidence>
<accession>A0ACC0PDQ7</accession>
<sequence length="86" mass="9880">MNHTYCITNAAVGQTPEKYRFVENKYQLAINARTPVEEIQIDGLTLRTMTYNFTPITAISQVHIIRKFKADQFNGQPHVPCTWHGT</sequence>
<organism evidence="1 2">
    <name type="scientific">Rhododendron molle</name>
    <name type="common">Chinese azalea</name>
    <name type="synonym">Azalea mollis</name>
    <dbReference type="NCBI Taxonomy" id="49168"/>
    <lineage>
        <taxon>Eukaryota</taxon>
        <taxon>Viridiplantae</taxon>
        <taxon>Streptophyta</taxon>
        <taxon>Embryophyta</taxon>
        <taxon>Tracheophyta</taxon>
        <taxon>Spermatophyta</taxon>
        <taxon>Magnoliopsida</taxon>
        <taxon>eudicotyledons</taxon>
        <taxon>Gunneridae</taxon>
        <taxon>Pentapetalae</taxon>
        <taxon>asterids</taxon>
        <taxon>Ericales</taxon>
        <taxon>Ericaceae</taxon>
        <taxon>Ericoideae</taxon>
        <taxon>Rhodoreae</taxon>
        <taxon>Rhododendron</taxon>
    </lineage>
</organism>
<gene>
    <name evidence="1" type="ORF">RHMOL_Rhmol03G0129200</name>
</gene>
<proteinExistence type="predicted"/>
<comment type="caution">
    <text evidence="1">The sequence shown here is derived from an EMBL/GenBank/DDBJ whole genome shotgun (WGS) entry which is preliminary data.</text>
</comment>
<protein>
    <submittedName>
        <fullName evidence="1">Uncharacterized protein</fullName>
    </submittedName>
</protein>
<reference evidence="1" key="1">
    <citation type="submission" date="2022-02" db="EMBL/GenBank/DDBJ databases">
        <title>Plant Genome Project.</title>
        <authorList>
            <person name="Zhang R.-G."/>
        </authorList>
    </citation>
    <scope>NUCLEOTIDE SEQUENCE</scope>
    <source>
        <strain evidence="1">AT1</strain>
    </source>
</reference>
<dbReference type="EMBL" id="CM046390">
    <property type="protein sequence ID" value="KAI8563696.1"/>
    <property type="molecule type" value="Genomic_DNA"/>
</dbReference>
<evidence type="ECO:0000313" key="1">
    <source>
        <dbReference type="EMBL" id="KAI8563696.1"/>
    </source>
</evidence>
<name>A0ACC0PDQ7_RHOML</name>
<dbReference type="Proteomes" id="UP001062846">
    <property type="component" value="Chromosome 3"/>
</dbReference>
<keyword evidence="2" id="KW-1185">Reference proteome</keyword>